<gene>
    <name evidence="1" type="ORF">BV25DRAFT_1415007</name>
</gene>
<reference evidence="1" key="2">
    <citation type="journal article" date="2022" name="New Phytol.">
        <title>Evolutionary transition to the ectomycorrhizal habit in the genomes of a hyperdiverse lineage of mushroom-forming fungi.</title>
        <authorList>
            <person name="Looney B."/>
            <person name="Miyauchi S."/>
            <person name="Morin E."/>
            <person name="Drula E."/>
            <person name="Courty P.E."/>
            <person name="Kohler A."/>
            <person name="Kuo A."/>
            <person name="LaButti K."/>
            <person name="Pangilinan J."/>
            <person name="Lipzen A."/>
            <person name="Riley R."/>
            <person name="Andreopoulos W."/>
            <person name="He G."/>
            <person name="Johnson J."/>
            <person name="Nolan M."/>
            <person name="Tritt A."/>
            <person name="Barry K.W."/>
            <person name="Grigoriev I.V."/>
            <person name="Nagy L.G."/>
            <person name="Hibbett D."/>
            <person name="Henrissat B."/>
            <person name="Matheny P.B."/>
            <person name="Labbe J."/>
            <person name="Martin F.M."/>
        </authorList>
    </citation>
    <scope>NUCLEOTIDE SEQUENCE</scope>
    <source>
        <strain evidence="1">HHB10654</strain>
    </source>
</reference>
<evidence type="ECO:0000313" key="2">
    <source>
        <dbReference type="Proteomes" id="UP000814140"/>
    </source>
</evidence>
<reference evidence="1" key="1">
    <citation type="submission" date="2021-03" db="EMBL/GenBank/DDBJ databases">
        <authorList>
            <consortium name="DOE Joint Genome Institute"/>
            <person name="Ahrendt S."/>
            <person name="Looney B.P."/>
            <person name="Miyauchi S."/>
            <person name="Morin E."/>
            <person name="Drula E."/>
            <person name="Courty P.E."/>
            <person name="Chicoki N."/>
            <person name="Fauchery L."/>
            <person name="Kohler A."/>
            <person name="Kuo A."/>
            <person name="Labutti K."/>
            <person name="Pangilinan J."/>
            <person name="Lipzen A."/>
            <person name="Riley R."/>
            <person name="Andreopoulos W."/>
            <person name="He G."/>
            <person name="Johnson J."/>
            <person name="Barry K.W."/>
            <person name="Grigoriev I.V."/>
            <person name="Nagy L."/>
            <person name="Hibbett D."/>
            <person name="Henrissat B."/>
            <person name="Matheny P.B."/>
            <person name="Labbe J."/>
            <person name="Martin F."/>
        </authorList>
    </citation>
    <scope>NUCLEOTIDE SEQUENCE</scope>
    <source>
        <strain evidence="1">HHB10654</strain>
    </source>
</reference>
<accession>A0ACB8TE27</accession>
<comment type="caution">
    <text evidence="1">The sequence shown here is derived from an EMBL/GenBank/DDBJ whole genome shotgun (WGS) entry which is preliminary data.</text>
</comment>
<dbReference type="EMBL" id="MU277192">
    <property type="protein sequence ID" value="KAI0066650.1"/>
    <property type="molecule type" value="Genomic_DNA"/>
</dbReference>
<sequence length="343" mass="37189">MAALSLPGGLQFGPGPVEAPAFAFVGTLFPPLIAETILHGVFACLISFSSYLLILQGLHSLARLCMLVVTVTMFVAAEVHWVMNLSLAACALRTSCSLPVRGVLYGTWQQVVRVVAMVVNFILSDLVVVWRAWVLWDRPLHILGISALLSLGSIAAAITNIALARTEGLQSKSWLAGLVLTLLSFATNVWATGLVAYKAWFHWRSVKAHLGKGTRRTRVEKMLVLLIESGFVYCIIWIVYALGRPMLLGVVSPIIATSMTQISGIYPTIIVILVCLQRSHCGQASTFESPSSIRFTSHLHATTFPQACEEPSNPTSPRPSLHASLESVDGISISRDKWQAGPS</sequence>
<protein>
    <submittedName>
        <fullName evidence="1">Uncharacterized protein</fullName>
    </submittedName>
</protein>
<organism evidence="1 2">
    <name type="scientific">Artomyces pyxidatus</name>
    <dbReference type="NCBI Taxonomy" id="48021"/>
    <lineage>
        <taxon>Eukaryota</taxon>
        <taxon>Fungi</taxon>
        <taxon>Dikarya</taxon>
        <taxon>Basidiomycota</taxon>
        <taxon>Agaricomycotina</taxon>
        <taxon>Agaricomycetes</taxon>
        <taxon>Russulales</taxon>
        <taxon>Auriscalpiaceae</taxon>
        <taxon>Artomyces</taxon>
    </lineage>
</organism>
<keyword evidence="2" id="KW-1185">Reference proteome</keyword>
<dbReference type="Proteomes" id="UP000814140">
    <property type="component" value="Unassembled WGS sequence"/>
</dbReference>
<proteinExistence type="predicted"/>
<name>A0ACB8TE27_9AGAM</name>
<evidence type="ECO:0000313" key="1">
    <source>
        <dbReference type="EMBL" id="KAI0066650.1"/>
    </source>
</evidence>